<dbReference type="Gene3D" id="2.30.30.40">
    <property type="entry name" value="SH3 Domains"/>
    <property type="match status" value="1"/>
</dbReference>
<dbReference type="EMBL" id="CP021425">
    <property type="protein sequence ID" value="ARU55531.1"/>
    <property type="molecule type" value="Genomic_DNA"/>
</dbReference>
<reference evidence="2 3" key="1">
    <citation type="submission" date="2017-05" db="EMBL/GenBank/DDBJ databases">
        <title>Genomic insights into alkan degradation activity of Oleiphilus messinensis.</title>
        <authorList>
            <person name="Kozyavkin S.A."/>
            <person name="Slesarev A.I."/>
            <person name="Golyshin P.N."/>
            <person name="Korzhenkov A."/>
            <person name="Golyshina O.N."/>
            <person name="Toshchakov S.V."/>
        </authorList>
    </citation>
    <scope>NUCLEOTIDE SEQUENCE [LARGE SCALE GENOMIC DNA]</scope>
    <source>
        <strain evidence="2 3">ME102</strain>
    </source>
</reference>
<evidence type="ECO:0000313" key="3">
    <source>
        <dbReference type="Proteomes" id="UP000196027"/>
    </source>
</evidence>
<organism evidence="2 3">
    <name type="scientific">Oleiphilus messinensis</name>
    <dbReference type="NCBI Taxonomy" id="141451"/>
    <lineage>
        <taxon>Bacteria</taxon>
        <taxon>Pseudomonadati</taxon>
        <taxon>Pseudomonadota</taxon>
        <taxon>Gammaproteobacteria</taxon>
        <taxon>Oceanospirillales</taxon>
        <taxon>Oleiphilaceae</taxon>
        <taxon>Oleiphilus</taxon>
    </lineage>
</organism>
<accession>A0A1Y0I541</accession>
<dbReference type="KEGG" id="ome:OLMES_1454"/>
<evidence type="ECO:0000313" key="2">
    <source>
        <dbReference type="EMBL" id="ARU55531.1"/>
    </source>
</evidence>
<dbReference type="PROSITE" id="PS50851">
    <property type="entry name" value="CHEW"/>
    <property type="match status" value="1"/>
</dbReference>
<name>A0A1Y0I541_9GAMM</name>
<dbReference type="PANTHER" id="PTHR22617:SF23">
    <property type="entry name" value="CHEMOTAXIS PROTEIN CHEW"/>
    <property type="match status" value="1"/>
</dbReference>
<dbReference type="GO" id="GO:0007165">
    <property type="term" value="P:signal transduction"/>
    <property type="evidence" value="ECO:0007669"/>
    <property type="project" value="InterPro"/>
</dbReference>
<dbReference type="GO" id="GO:0006935">
    <property type="term" value="P:chemotaxis"/>
    <property type="evidence" value="ECO:0007669"/>
    <property type="project" value="InterPro"/>
</dbReference>
<feature type="domain" description="CheW-like" evidence="1">
    <location>
        <begin position="7"/>
        <end position="142"/>
    </location>
</feature>
<dbReference type="Pfam" id="PF01584">
    <property type="entry name" value="CheW"/>
    <property type="match status" value="1"/>
</dbReference>
<dbReference type="OrthoDB" id="5608922at2"/>
<proteinExistence type="predicted"/>
<evidence type="ECO:0000259" key="1">
    <source>
        <dbReference type="PROSITE" id="PS50851"/>
    </source>
</evidence>
<dbReference type="RefSeq" id="WP_087460626.1">
    <property type="nucleotide sequence ID" value="NZ_CP021425.1"/>
</dbReference>
<dbReference type="Gene3D" id="2.40.50.180">
    <property type="entry name" value="CheA-289, Domain 4"/>
    <property type="match status" value="1"/>
</dbReference>
<dbReference type="SUPFAM" id="SSF50341">
    <property type="entry name" value="CheW-like"/>
    <property type="match status" value="1"/>
</dbReference>
<keyword evidence="3" id="KW-1185">Reference proteome</keyword>
<protein>
    <submittedName>
        <fullName evidence="2">Chemotaxis signal transduction protein CheW</fullName>
    </submittedName>
</protein>
<dbReference type="Proteomes" id="UP000196027">
    <property type="component" value="Chromosome"/>
</dbReference>
<dbReference type="PANTHER" id="PTHR22617">
    <property type="entry name" value="CHEMOTAXIS SENSOR HISTIDINE KINASE-RELATED"/>
    <property type="match status" value="1"/>
</dbReference>
<dbReference type="AlphaFoldDB" id="A0A1Y0I541"/>
<dbReference type="InterPro" id="IPR039315">
    <property type="entry name" value="CheW"/>
</dbReference>
<gene>
    <name evidence="2" type="ORF">OLMES_1454</name>
</gene>
<dbReference type="SMART" id="SM00260">
    <property type="entry name" value="CheW"/>
    <property type="match status" value="1"/>
</dbReference>
<dbReference type="InterPro" id="IPR036061">
    <property type="entry name" value="CheW-like_dom_sf"/>
</dbReference>
<dbReference type="InterPro" id="IPR002545">
    <property type="entry name" value="CheW-lke_dom"/>
</dbReference>
<dbReference type="GO" id="GO:0005829">
    <property type="term" value="C:cytosol"/>
    <property type="evidence" value="ECO:0007669"/>
    <property type="project" value="TreeGrafter"/>
</dbReference>
<sequence length="144" mass="15928">MAHTLVENKCISFTLGTETYAHPVSSIKEILRYTAPNPIPGATYEVEGVLSVRGEAITVLSGRRLLKINDETANDSWCIVSLTTPSGLFGIVVDEVNEMIDLDQTQLETREQGNEFIKGTIRNSDQLVILVDFSTYCQKIAEYG</sequence>